<keyword evidence="1" id="KW-1133">Transmembrane helix</keyword>
<keyword evidence="3" id="KW-1185">Reference proteome</keyword>
<dbReference type="Pfam" id="PF14136">
    <property type="entry name" value="DUF4303"/>
    <property type="match status" value="1"/>
</dbReference>
<dbReference type="Proteomes" id="UP000320735">
    <property type="component" value="Unassembled WGS sequence"/>
</dbReference>
<dbReference type="RefSeq" id="WP_146369203.1">
    <property type="nucleotide sequence ID" value="NZ_SJPP01000001.1"/>
</dbReference>
<dbReference type="InterPro" id="IPR025409">
    <property type="entry name" value="DUF4303"/>
</dbReference>
<comment type="caution">
    <text evidence="2">The sequence shown here is derived from an EMBL/GenBank/DDBJ whole genome shotgun (WGS) entry which is preliminary data.</text>
</comment>
<dbReference type="EMBL" id="SJPP01000001">
    <property type="protein sequence ID" value="TWU11619.1"/>
    <property type="molecule type" value="Genomic_DNA"/>
</dbReference>
<organism evidence="2 3">
    <name type="scientific">Symmachiella macrocystis</name>
    <dbReference type="NCBI Taxonomy" id="2527985"/>
    <lineage>
        <taxon>Bacteria</taxon>
        <taxon>Pseudomonadati</taxon>
        <taxon>Planctomycetota</taxon>
        <taxon>Planctomycetia</taxon>
        <taxon>Planctomycetales</taxon>
        <taxon>Planctomycetaceae</taxon>
        <taxon>Symmachiella</taxon>
    </lineage>
</organism>
<evidence type="ECO:0000313" key="3">
    <source>
        <dbReference type="Proteomes" id="UP000320735"/>
    </source>
</evidence>
<sequence>MPTLLLMLAPPNYDNLMPEIVDALTLHYRKWVAEHSGEKIYAYVIYPVPLIAAIGISVLTEQGLKQVAREYKTKHGYEQSLEQLAIDLRWSVAATPYCGDYLEIFDSVNERLEGMLSYVDSLEINDPAFDTHYETLESTLVRALNYFRLEVLGGATRPILYVDFGDMSDEDRLRFIKLCNTPEMVNWYLATNKKAS</sequence>
<keyword evidence="1" id="KW-0812">Transmembrane</keyword>
<accession>A0A5C6BKA7</accession>
<evidence type="ECO:0000256" key="1">
    <source>
        <dbReference type="SAM" id="Phobius"/>
    </source>
</evidence>
<gene>
    <name evidence="2" type="ORF">CA54_04270</name>
</gene>
<keyword evidence="1" id="KW-0472">Membrane</keyword>
<name>A0A5C6BKA7_9PLAN</name>
<reference evidence="2 3" key="1">
    <citation type="submission" date="2019-02" db="EMBL/GenBank/DDBJ databases">
        <title>Deep-cultivation of Planctomycetes and their phenomic and genomic characterization uncovers novel biology.</title>
        <authorList>
            <person name="Wiegand S."/>
            <person name="Jogler M."/>
            <person name="Boedeker C."/>
            <person name="Pinto D."/>
            <person name="Vollmers J."/>
            <person name="Rivas-Marin E."/>
            <person name="Kohn T."/>
            <person name="Peeters S.H."/>
            <person name="Heuer A."/>
            <person name="Rast P."/>
            <person name="Oberbeckmann S."/>
            <person name="Bunk B."/>
            <person name="Jeske O."/>
            <person name="Meyerdierks A."/>
            <person name="Storesund J.E."/>
            <person name="Kallscheuer N."/>
            <person name="Luecker S."/>
            <person name="Lage O.M."/>
            <person name="Pohl T."/>
            <person name="Merkel B.J."/>
            <person name="Hornburger P."/>
            <person name="Mueller R.-W."/>
            <person name="Bruemmer F."/>
            <person name="Labrenz M."/>
            <person name="Spormann A.M."/>
            <person name="Op Den Camp H."/>
            <person name="Overmann J."/>
            <person name="Amann R."/>
            <person name="Jetten M.S.M."/>
            <person name="Mascher T."/>
            <person name="Medema M.H."/>
            <person name="Devos D.P."/>
            <person name="Kaster A.-K."/>
            <person name="Ovreas L."/>
            <person name="Rohde M."/>
            <person name="Galperin M.Y."/>
            <person name="Jogler C."/>
        </authorList>
    </citation>
    <scope>NUCLEOTIDE SEQUENCE [LARGE SCALE GENOMIC DNA]</scope>
    <source>
        <strain evidence="2 3">CA54</strain>
    </source>
</reference>
<feature type="transmembrane region" description="Helical" evidence="1">
    <location>
        <begin position="40"/>
        <end position="59"/>
    </location>
</feature>
<proteinExistence type="predicted"/>
<protein>
    <submittedName>
        <fullName evidence="2">Uncharacterized protein</fullName>
    </submittedName>
</protein>
<dbReference type="OrthoDB" id="272305at2"/>
<evidence type="ECO:0000313" key="2">
    <source>
        <dbReference type="EMBL" id="TWU11619.1"/>
    </source>
</evidence>
<dbReference type="AlphaFoldDB" id="A0A5C6BKA7"/>